<keyword evidence="1" id="KW-0472">Membrane</keyword>
<name>A0A150K6Y7_HEYCO</name>
<comment type="caution">
    <text evidence="2">The sequence shown here is derived from an EMBL/GenBank/DDBJ whole genome shotgun (WGS) entry which is preliminary data.</text>
</comment>
<keyword evidence="1" id="KW-0812">Transmembrane</keyword>
<dbReference type="AlphaFoldDB" id="A0A150K6Y7"/>
<dbReference type="PATRIC" id="fig|1398.25.peg.367"/>
<evidence type="ECO:0000313" key="3">
    <source>
        <dbReference type="Proteomes" id="UP000075304"/>
    </source>
</evidence>
<feature type="transmembrane region" description="Helical" evidence="1">
    <location>
        <begin position="9"/>
        <end position="29"/>
    </location>
</feature>
<evidence type="ECO:0000313" key="2">
    <source>
        <dbReference type="EMBL" id="KYC65340.1"/>
    </source>
</evidence>
<reference evidence="2 3" key="1">
    <citation type="submission" date="2016-01" db="EMBL/GenBank/DDBJ databases">
        <title>Genome Sequences of Twelve Sporeforming Bacillus Species Isolated from Foods.</title>
        <authorList>
            <person name="Berendsen E.M."/>
            <person name="Wells-Bennik M.H."/>
            <person name="Krawcyk A.O."/>
            <person name="De Jong A."/>
            <person name="Holsappel S."/>
            <person name="Eijlander R.T."/>
            <person name="Kuipers O.P."/>
        </authorList>
    </citation>
    <scope>NUCLEOTIDE SEQUENCE [LARGE SCALE GENOMIC DNA]</scope>
    <source>
        <strain evidence="2 3">B4099</strain>
    </source>
</reference>
<protein>
    <submittedName>
        <fullName evidence="2">Uncharacterized protein</fullName>
    </submittedName>
</protein>
<organism evidence="2 3">
    <name type="scientific">Heyndrickxia coagulans</name>
    <name type="common">Weizmannia coagulans</name>
    <dbReference type="NCBI Taxonomy" id="1398"/>
    <lineage>
        <taxon>Bacteria</taxon>
        <taxon>Bacillati</taxon>
        <taxon>Bacillota</taxon>
        <taxon>Bacilli</taxon>
        <taxon>Bacillales</taxon>
        <taxon>Bacillaceae</taxon>
        <taxon>Heyndrickxia</taxon>
    </lineage>
</organism>
<keyword evidence="1" id="KW-1133">Transmembrane helix</keyword>
<accession>A0A150K6Y7</accession>
<gene>
    <name evidence="2" type="ORF">B4099_3349</name>
</gene>
<sequence>MIAEKNTNVYVYLAHCVFVYLYLQTRLLFPSTIKWPTGNTQDV</sequence>
<evidence type="ECO:0000256" key="1">
    <source>
        <dbReference type="SAM" id="Phobius"/>
    </source>
</evidence>
<proteinExistence type="predicted"/>
<dbReference type="EMBL" id="LQYI01000090">
    <property type="protein sequence ID" value="KYC65340.1"/>
    <property type="molecule type" value="Genomic_DNA"/>
</dbReference>
<dbReference type="Proteomes" id="UP000075304">
    <property type="component" value="Unassembled WGS sequence"/>
</dbReference>